<evidence type="ECO:0000313" key="8">
    <source>
        <dbReference type="Proteomes" id="UP000076128"/>
    </source>
</evidence>
<gene>
    <name evidence="7" type="ORF">AKL17_3p0180</name>
</gene>
<sequence>MKVSEAVASRMSVRAFLDTPVDGALLRRIVALAARAASGGNLQPWALHVLAGDPLRDFLSGMKLRLATGEPGTTEFPIYPPSLKEPYRSRRFDVGKQMYDCMGIAYEDKAARLAWLQNNYAFFGAPVGMFCYVDREMGAAQWSDLGMYLATLALLLREAGLDCCFQEAWARYHPEVDAAVGPAPGTCCSAVSPSATATPTPLSMRCKACAHRWTSSPPSAAYKAAHLGATLVQCRSGPAAFVSGQPAAGQSGQALRTSNEGSWRSLCPAARQGLGGCGPAKPLVPVRPPHTSSPVR</sequence>
<dbReference type="KEGG" id="daa:AKL17_3p0180"/>
<keyword evidence="5" id="KW-0560">Oxidoreductase</keyword>
<evidence type="ECO:0000256" key="1">
    <source>
        <dbReference type="ARBA" id="ARBA00001917"/>
    </source>
</evidence>
<dbReference type="PANTHER" id="PTHR43673">
    <property type="entry name" value="NAD(P)H NITROREDUCTASE YDGI-RELATED"/>
    <property type="match status" value="1"/>
</dbReference>
<dbReference type="GO" id="GO:0016491">
    <property type="term" value="F:oxidoreductase activity"/>
    <property type="evidence" value="ECO:0007669"/>
    <property type="project" value="UniProtKB-KW"/>
</dbReference>
<dbReference type="Pfam" id="PF00881">
    <property type="entry name" value="Nitroreductase"/>
    <property type="match status" value="1"/>
</dbReference>
<proteinExistence type="inferred from homology"/>
<dbReference type="InterPro" id="IPR000415">
    <property type="entry name" value="Nitroreductase-like"/>
</dbReference>
<dbReference type="RefSeq" id="WP_335339797.1">
    <property type="nucleotide sequence ID" value="NZ_CP012664.1"/>
</dbReference>
<comment type="similarity">
    <text evidence="2">Belongs to the nitroreductase family.</text>
</comment>
<evidence type="ECO:0000256" key="2">
    <source>
        <dbReference type="ARBA" id="ARBA00007118"/>
    </source>
</evidence>
<dbReference type="PANTHER" id="PTHR43673:SF2">
    <property type="entry name" value="NITROREDUCTASE"/>
    <property type="match status" value="1"/>
</dbReference>
<keyword evidence="3" id="KW-0285">Flavoprotein</keyword>
<evidence type="ECO:0000256" key="3">
    <source>
        <dbReference type="ARBA" id="ARBA00022630"/>
    </source>
</evidence>
<evidence type="ECO:0000313" key="7">
    <source>
        <dbReference type="EMBL" id="AMY72336.1"/>
    </source>
</evidence>
<feature type="domain" description="Nitroreductase" evidence="6">
    <location>
        <begin position="7"/>
        <end position="176"/>
    </location>
</feature>
<geneLocation type="plasmid" evidence="8">
    <name>cai42_Plasmidc</name>
</geneLocation>
<dbReference type="EMBL" id="CP012664">
    <property type="protein sequence ID" value="AMY72336.1"/>
    <property type="molecule type" value="Genomic_DNA"/>
</dbReference>
<dbReference type="AlphaFoldDB" id="A0A159Z9Q6"/>
<protein>
    <submittedName>
        <fullName evidence="7">Nitroreductase</fullName>
    </submittedName>
</protein>
<organism evidence="7 8">
    <name type="scientific">Frigidibacter mobilis</name>
    <dbReference type="NCBI Taxonomy" id="1335048"/>
    <lineage>
        <taxon>Bacteria</taxon>
        <taxon>Pseudomonadati</taxon>
        <taxon>Pseudomonadota</taxon>
        <taxon>Alphaproteobacteria</taxon>
        <taxon>Rhodobacterales</taxon>
        <taxon>Paracoccaceae</taxon>
        <taxon>Frigidibacter</taxon>
    </lineage>
</organism>
<dbReference type="Proteomes" id="UP000076128">
    <property type="component" value="Plasmid pcai42C"/>
</dbReference>
<dbReference type="InterPro" id="IPR029479">
    <property type="entry name" value="Nitroreductase"/>
</dbReference>
<evidence type="ECO:0000256" key="5">
    <source>
        <dbReference type="ARBA" id="ARBA00023002"/>
    </source>
</evidence>
<keyword evidence="8" id="KW-1185">Reference proteome</keyword>
<dbReference type="Gene3D" id="3.40.109.10">
    <property type="entry name" value="NADH Oxidase"/>
    <property type="match status" value="1"/>
</dbReference>
<evidence type="ECO:0000256" key="4">
    <source>
        <dbReference type="ARBA" id="ARBA00022643"/>
    </source>
</evidence>
<keyword evidence="7" id="KW-0614">Plasmid</keyword>
<dbReference type="SUPFAM" id="SSF55469">
    <property type="entry name" value="FMN-dependent nitroreductase-like"/>
    <property type="match status" value="1"/>
</dbReference>
<reference evidence="7 8" key="1">
    <citation type="submission" date="2015-09" db="EMBL/GenBank/DDBJ databases">
        <title>Complete genome sequence of Defluviimonas alba cai42t isolated from an oilfield in Xinjiang.</title>
        <authorList>
            <person name="Geng S."/>
            <person name="Pan X."/>
            <person name="Wu X."/>
        </authorList>
    </citation>
    <scope>NUCLEOTIDE SEQUENCE [LARGE SCALE GENOMIC DNA]</scope>
    <source>
        <strain evidence="8">cai42</strain>
        <plasmid evidence="8">cai42_Plasmidc</plasmid>
    </source>
</reference>
<name>A0A159Z9Q6_9RHOB</name>
<keyword evidence="4" id="KW-0288">FMN</keyword>
<comment type="cofactor">
    <cofactor evidence="1">
        <name>FMN</name>
        <dbReference type="ChEBI" id="CHEBI:58210"/>
    </cofactor>
</comment>
<evidence type="ECO:0000259" key="6">
    <source>
        <dbReference type="Pfam" id="PF00881"/>
    </source>
</evidence>
<accession>A0A159Z9Q6</accession>